<evidence type="ECO:0000256" key="3">
    <source>
        <dbReference type="ARBA" id="ARBA00022475"/>
    </source>
</evidence>
<evidence type="ECO:0000256" key="8">
    <source>
        <dbReference type="ARBA" id="ARBA00023136"/>
    </source>
</evidence>
<evidence type="ECO:0000313" key="11">
    <source>
        <dbReference type="EMBL" id="VFJ63229.1"/>
    </source>
</evidence>
<keyword evidence="5 9" id="KW-0997">Cell inner membrane</keyword>
<dbReference type="EMBL" id="CAADEZ010000327">
    <property type="protein sequence ID" value="VFJ63229.1"/>
    <property type="molecule type" value="Genomic_DNA"/>
</dbReference>
<organism evidence="12">
    <name type="scientific">Candidatus Kentrum sp. FM</name>
    <dbReference type="NCBI Taxonomy" id="2126340"/>
    <lineage>
        <taxon>Bacteria</taxon>
        <taxon>Pseudomonadati</taxon>
        <taxon>Pseudomonadota</taxon>
        <taxon>Gammaproteobacteria</taxon>
        <taxon>Candidatus Kentrum</taxon>
    </lineage>
</organism>
<comment type="similarity">
    <text evidence="2 9">Belongs to the GSP I family.</text>
</comment>
<evidence type="ECO:0000256" key="1">
    <source>
        <dbReference type="ARBA" id="ARBA00004377"/>
    </source>
</evidence>
<feature type="domain" description="Type II secretion system protein GspI C-terminal" evidence="10">
    <location>
        <begin position="52"/>
        <end position="130"/>
    </location>
</feature>
<dbReference type="PROSITE" id="PS00409">
    <property type="entry name" value="PROKAR_NTER_METHYL"/>
    <property type="match status" value="1"/>
</dbReference>
<dbReference type="EMBL" id="CAADFL010000371">
    <property type="protein sequence ID" value="VFK15456.1"/>
    <property type="molecule type" value="Genomic_DNA"/>
</dbReference>
<dbReference type="InterPro" id="IPR010052">
    <property type="entry name" value="T2SS_protein-GspI"/>
</dbReference>
<dbReference type="SUPFAM" id="SSF54523">
    <property type="entry name" value="Pili subunits"/>
    <property type="match status" value="1"/>
</dbReference>
<dbReference type="PANTHER" id="PTHR38779:SF2">
    <property type="entry name" value="TYPE II SECRETION SYSTEM PROTEIN I-RELATED"/>
    <property type="match status" value="1"/>
</dbReference>
<evidence type="ECO:0000256" key="5">
    <source>
        <dbReference type="ARBA" id="ARBA00022519"/>
    </source>
</evidence>
<evidence type="ECO:0000259" key="10">
    <source>
        <dbReference type="Pfam" id="PF02501"/>
    </source>
</evidence>
<dbReference type="InterPro" id="IPR003413">
    <property type="entry name" value="T2SS_GspI_C"/>
</dbReference>
<comment type="function">
    <text evidence="9">Component of the type II secretion system required for the energy-dependent secretion of extracellular factors such as proteases and toxins from the periplasm.</text>
</comment>
<evidence type="ECO:0000256" key="2">
    <source>
        <dbReference type="ARBA" id="ARBA00008358"/>
    </source>
</evidence>
<dbReference type="Gene3D" id="3.30.1300.30">
    <property type="entry name" value="GSPII I/J protein-like"/>
    <property type="match status" value="1"/>
</dbReference>
<protein>
    <recommendedName>
        <fullName evidence="9">Type II secretion system protein I</fullName>
        <shortName evidence="9">T2SS minor pseudopilin I</shortName>
    </recommendedName>
</protein>
<comment type="subunit">
    <text evidence="9">Type II secretion is composed of four main components: the outer membrane complex, the inner membrane complex, the cytoplasmic secretion ATPase and the periplasm-spanning pseudopilus.</text>
</comment>
<proteinExistence type="inferred from homology"/>
<dbReference type="GO" id="GO:0015627">
    <property type="term" value="C:type II protein secretion system complex"/>
    <property type="evidence" value="ECO:0007669"/>
    <property type="project" value="UniProtKB-UniRule"/>
</dbReference>
<dbReference type="NCBIfam" id="TIGR01707">
    <property type="entry name" value="gspI"/>
    <property type="match status" value="1"/>
</dbReference>
<dbReference type="AlphaFoldDB" id="A0A450TDI7"/>
<keyword evidence="6 9" id="KW-0812">Transmembrane</keyword>
<name>A0A450TDI7_9GAMM</name>
<evidence type="ECO:0000313" key="12">
    <source>
        <dbReference type="EMBL" id="VFJ65023.1"/>
    </source>
</evidence>
<dbReference type="GO" id="GO:0005886">
    <property type="term" value="C:plasma membrane"/>
    <property type="evidence" value="ECO:0007669"/>
    <property type="project" value="UniProtKB-SubCell"/>
</dbReference>
<keyword evidence="3" id="KW-1003">Cell membrane</keyword>
<evidence type="ECO:0000256" key="4">
    <source>
        <dbReference type="ARBA" id="ARBA00022481"/>
    </source>
</evidence>
<dbReference type="GO" id="GO:0015628">
    <property type="term" value="P:protein secretion by the type II secretion system"/>
    <property type="evidence" value="ECO:0007669"/>
    <property type="project" value="UniProtKB-UniRule"/>
</dbReference>
<dbReference type="NCBIfam" id="TIGR02532">
    <property type="entry name" value="IV_pilin_GFxxxE"/>
    <property type="match status" value="1"/>
</dbReference>
<evidence type="ECO:0000256" key="7">
    <source>
        <dbReference type="ARBA" id="ARBA00022989"/>
    </source>
</evidence>
<dbReference type="PANTHER" id="PTHR38779">
    <property type="entry name" value="TYPE II SECRETION SYSTEM PROTEIN I-RELATED"/>
    <property type="match status" value="1"/>
</dbReference>
<evidence type="ECO:0000313" key="13">
    <source>
        <dbReference type="EMBL" id="VFK15456.1"/>
    </source>
</evidence>
<gene>
    <name evidence="11" type="ORF">BECKFM1743A_GA0114220_103271</name>
    <name evidence="13" type="ORF">BECKFM1743B_GA0114221_103715</name>
    <name evidence="12" type="ORF">BECKFM1743C_GA0114222_103834</name>
</gene>
<keyword evidence="7 9" id="KW-1133">Transmembrane helix</keyword>
<keyword evidence="8 9" id="KW-0472">Membrane</keyword>
<feature type="transmembrane region" description="Helical" evidence="9">
    <location>
        <begin position="20"/>
        <end position="39"/>
    </location>
</feature>
<accession>A0A450TDI7</accession>
<evidence type="ECO:0000256" key="9">
    <source>
        <dbReference type="RuleBase" id="RU368030"/>
    </source>
</evidence>
<comment type="subcellular location">
    <subcellularLocation>
        <location evidence="1 9">Cell inner membrane</location>
        <topology evidence="1 9">Single-pass membrane protein</topology>
    </subcellularLocation>
</comment>
<keyword evidence="4 9" id="KW-0488">Methylation</keyword>
<sequence length="135" mass="14845">MARLKYDHLAAPGSPGRGFTLIEVLVALAILTIVLGALVKGLSQNARNAVYLRDRTIAHWIAANTVAKFQLSPHWPALGTEQGETEMAGQMWYWTARIVATEDPELRRIHVEVRLGDAQAPLLETLVSYVGKPFG</sequence>
<evidence type="ECO:0000256" key="6">
    <source>
        <dbReference type="ARBA" id="ARBA00022692"/>
    </source>
</evidence>
<dbReference type="Pfam" id="PF07963">
    <property type="entry name" value="N_methyl"/>
    <property type="match status" value="1"/>
</dbReference>
<dbReference type="Pfam" id="PF02501">
    <property type="entry name" value="T2SSI"/>
    <property type="match status" value="1"/>
</dbReference>
<dbReference type="InterPro" id="IPR012902">
    <property type="entry name" value="N_methyl_site"/>
</dbReference>
<reference evidence="12" key="1">
    <citation type="submission" date="2019-02" db="EMBL/GenBank/DDBJ databases">
        <authorList>
            <person name="Gruber-Vodicka R. H."/>
            <person name="Seah K. B. B."/>
        </authorList>
    </citation>
    <scope>NUCLEOTIDE SEQUENCE</scope>
    <source>
        <strain evidence="11">BECK_BZ163</strain>
        <strain evidence="13">BECK_BZ164</strain>
        <strain evidence="12">BECK_BZ165</strain>
    </source>
</reference>
<dbReference type="InterPro" id="IPR045584">
    <property type="entry name" value="Pilin-like"/>
</dbReference>
<dbReference type="EMBL" id="CAADFA010000383">
    <property type="protein sequence ID" value="VFJ65023.1"/>
    <property type="molecule type" value="Genomic_DNA"/>
</dbReference>
<comment type="PTM">
    <text evidence="9">Cleaved by prepilin peptidase.</text>
</comment>